<dbReference type="RefSeq" id="XP_022410896.1">
    <property type="nucleotide sequence ID" value="XM_022555188.2"/>
</dbReference>
<feature type="compositionally biased region" description="Polar residues" evidence="2">
    <location>
        <begin position="287"/>
        <end position="301"/>
    </location>
</feature>
<protein>
    <submittedName>
        <fullName evidence="5 6">Centrosomal protein of 85 kDa-like</fullName>
    </submittedName>
</protein>
<gene>
    <name evidence="5 6" type="primary">CEP85L</name>
</gene>
<feature type="region of interest" description="Disordered" evidence="2">
    <location>
        <begin position="69"/>
        <end position="225"/>
    </location>
</feature>
<evidence type="ECO:0000313" key="5">
    <source>
        <dbReference type="RefSeq" id="XP_022410896.1"/>
    </source>
</evidence>
<dbReference type="KEGG" id="dle:111165028"/>
<feature type="region of interest" description="Disordered" evidence="2">
    <location>
        <begin position="328"/>
        <end position="350"/>
    </location>
</feature>
<evidence type="ECO:0000313" key="6">
    <source>
        <dbReference type="RefSeq" id="XP_022410902.1"/>
    </source>
</evidence>
<dbReference type="CTD" id="387119"/>
<proteinExistence type="predicted"/>
<dbReference type="Pfam" id="PF24555">
    <property type="entry name" value="CC4_CEP85"/>
    <property type="match status" value="1"/>
</dbReference>
<dbReference type="PANTHER" id="PTHR31075">
    <property type="entry name" value="CENTROSOMAL PROTEIN OF 85 KDA"/>
    <property type="match status" value="1"/>
</dbReference>
<feature type="region of interest" description="Disordered" evidence="2">
    <location>
        <begin position="654"/>
        <end position="676"/>
    </location>
</feature>
<feature type="compositionally biased region" description="Low complexity" evidence="2">
    <location>
        <begin position="122"/>
        <end position="136"/>
    </location>
</feature>
<accession>A0A2Y9LV40</accession>
<evidence type="ECO:0000256" key="1">
    <source>
        <dbReference type="SAM" id="Coils"/>
    </source>
</evidence>
<dbReference type="InterPro" id="IPR040210">
    <property type="entry name" value="Cep85/Cep85L"/>
</dbReference>
<evidence type="ECO:0000256" key="2">
    <source>
        <dbReference type="SAM" id="MobiDB-lite"/>
    </source>
</evidence>
<feature type="region of interest" description="Disordered" evidence="2">
    <location>
        <begin position="283"/>
        <end position="314"/>
    </location>
</feature>
<name>A0A2Y9LV40_DELLE</name>
<feature type="coiled-coil region" evidence="1">
    <location>
        <begin position="830"/>
        <end position="906"/>
    </location>
</feature>
<feature type="domain" description="Centrosomal protein of 85 kDa-like CC4 coiled-coil" evidence="3">
    <location>
        <begin position="834"/>
        <end position="908"/>
    </location>
</feature>
<organism evidence="4 6">
    <name type="scientific">Delphinapterus leucas</name>
    <name type="common">Beluga whale</name>
    <dbReference type="NCBI Taxonomy" id="9749"/>
    <lineage>
        <taxon>Eukaryota</taxon>
        <taxon>Metazoa</taxon>
        <taxon>Chordata</taxon>
        <taxon>Craniata</taxon>
        <taxon>Vertebrata</taxon>
        <taxon>Euteleostomi</taxon>
        <taxon>Mammalia</taxon>
        <taxon>Eutheria</taxon>
        <taxon>Laurasiatheria</taxon>
        <taxon>Artiodactyla</taxon>
        <taxon>Whippomorpha</taxon>
        <taxon>Cetacea</taxon>
        <taxon>Odontoceti</taxon>
        <taxon>Monodontidae</taxon>
        <taxon>Delphinapterus</taxon>
    </lineage>
</organism>
<dbReference type="Proteomes" id="UP000248483">
    <property type="component" value="Unplaced"/>
</dbReference>
<dbReference type="RefSeq" id="XP_022410902.1">
    <property type="nucleotide sequence ID" value="XM_022555194.2"/>
</dbReference>
<feature type="compositionally biased region" description="Polar residues" evidence="2">
    <location>
        <begin position="654"/>
        <end position="667"/>
    </location>
</feature>
<dbReference type="PANTHER" id="PTHR31075:SF2">
    <property type="entry name" value="CENTROSOMAL PROTEIN OF 85 KDA-LIKE"/>
    <property type="match status" value="1"/>
</dbReference>
<feature type="compositionally biased region" description="Low complexity" evidence="2">
    <location>
        <begin position="106"/>
        <end position="115"/>
    </location>
</feature>
<keyword evidence="1" id="KW-0175">Coiled coil</keyword>
<dbReference type="InterPro" id="IPR058190">
    <property type="entry name" value="CC4_CEP85"/>
</dbReference>
<reference evidence="5 6" key="1">
    <citation type="submission" date="2025-04" db="UniProtKB">
        <authorList>
            <consortium name="RefSeq"/>
        </authorList>
    </citation>
    <scope>IDENTIFICATION</scope>
    <source>
        <tissue evidence="5 6">Blood</tissue>
    </source>
</reference>
<keyword evidence="4" id="KW-1185">Reference proteome</keyword>
<evidence type="ECO:0000313" key="4">
    <source>
        <dbReference type="Proteomes" id="UP000248483"/>
    </source>
</evidence>
<evidence type="ECO:0000259" key="3">
    <source>
        <dbReference type="Pfam" id="PF24555"/>
    </source>
</evidence>
<dbReference type="GeneID" id="111165028"/>
<sequence>MANGPSEAAFRKQLTLGQLLMIWRNEWNCTQGTLNVKLQSDKVQNSCGRGDGEGGMPLVCPSDYSLPAEKRGIKVPTGTGPQPRPAPRTPFASARCPAPTRPRPSPARVRAPPAEAGRREAAAATSPGASEAGRSRGPSRRHRRGAASPARASTEPARPWQPPPRRIRSLRSPPVADRPLTSPPAGPPAGAAAAQASDKFPPQEAKAGRTDVGSRAPPAHSALPPAMWGRFLAPEAGGRDSPGGARSFPAGPDYSSSAWLPGNESLWQATTVPSNQRNNHIRRHSIASDSGDTGIGTSCSDSVEDHSTSSGTLSFKPSRSLVTLPTAHVMPSNSSASVSKHRESLTSDGSKWSISLMQTLGNHSRGEQDSSLDMKDFRPLRKWSSLSKLTVPGNCSQGGIVHTEESRRGLEKTGRDKALTSQLRTIGPSCLHDSMEMLKLEDKEINKKRPSTLDNKYKFESCSKEDFRASSSIPRRQALDMTYSALPESKPVMTSSEAFEPPKYLMLGQQAVGGVPIQPSVRTQMWLTEQLRTNPLEGRTTEDSHSIASWQQQQIEGFRQESETPMQVLTGSSRQSYSPPGYQDFNKWESVLKIKEGLLRQKEIVIDRQKQQITHLHERIRDNELRAQHAMLGHYVNCEDSYVASLQPQYENTSLQTPFSDQSTSHSQQEELEQKLASTEKEVLQLNQFLKQRISQFSEEKKKLEEKLKTRDRYISSLKKKCQKESEQNKEKQRRIETLEKYLADLPTLDDVQSQSLQLQVLEEKNKNLQETLMEMEKRLEEFKKQCQENEAQLICQKKKEKELVTTVQSLQQKVERCLEDGIRLPMLDAKQLQNENDNLRKQNENASKIIDSQQDEIDRMILEIQSMQGKLSKEKLTTQKMMEELEKKERNLQRLRTLLDNQRQTEETCSLLDQGQEADQSRQQTILSKRPLFDLSVIDQLFKEMSYCLLDLKALCSILNQRAQGKEPNLSLLLGIRSMNCSAEETENDHSPETLTKKLSDVCQLRRDIDELRTTISDRYAQDMGDNCVTQ</sequence>
<dbReference type="GO" id="GO:0005813">
    <property type="term" value="C:centrosome"/>
    <property type="evidence" value="ECO:0007669"/>
    <property type="project" value="TreeGrafter"/>
</dbReference>
<dbReference type="AlphaFoldDB" id="A0A2Y9LV40"/>
<dbReference type="STRING" id="9749.A0A2Y9LV40"/>